<comment type="caution">
    <text evidence="4">The sequence shown here is derived from an EMBL/GenBank/DDBJ whole genome shotgun (WGS) entry which is preliminary data.</text>
</comment>
<keyword evidence="2" id="KW-0472">Membrane</keyword>
<sequence length="310" mass="35291">MHEKSSETDSNSIGASSSSSASPKCTYIVQSPSRDSHDDKSFTNSHQTTPTESPSHSSHSRTSLESRVSGPYRFSLIGKHHHHQFLKKKKGWPAPLFSVIDEEDEDYRDDDYYYDRQVTRQCRFVMFVLGFVLVFTTICFVTWGASRPYKFQLQMKSLKVNNFYYGEGLDNTGVSTKLLTINCTVKMYIQNPATFFGIHVSSTSLNLFYSRIIVASGQLSSYYQPKKSERRVVVNVEGRQVPLYGAGVGLVMANNNGSVPFKLEFEVHSQANLVGWLVKTKHRWRVFCIMRIDSQTNKVINFKQDSCSYS</sequence>
<evidence type="ECO:0000313" key="5">
    <source>
        <dbReference type="Proteomes" id="UP001229421"/>
    </source>
</evidence>
<reference evidence="4" key="1">
    <citation type="journal article" date="2023" name="bioRxiv">
        <title>Improved chromosome-level genome assembly for marigold (Tagetes erecta).</title>
        <authorList>
            <person name="Jiang F."/>
            <person name="Yuan L."/>
            <person name="Wang S."/>
            <person name="Wang H."/>
            <person name="Xu D."/>
            <person name="Wang A."/>
            <person name="Fan W."/>
        </authorList>
    </citation>
    <scope>NUCLEOTIDE SEQUENCE</scope>
    <source>
        <strain evidence="4">WSJ</strain>
        <tissue evidence="4">Leaf</tissue>
    </source>
</reference>
<feature type="transmembrane region" description="Helical" evidence="2">
    <location>
        <begin position="124"/>
        <end position="146"/>
    </location>
</feature>
<dbReference type="InterPro" id="IPR055276">
    <property type="entry name" value="NHL41-like"/>
</dbReference>
<feature type="compositionally biased region" description="Low complexity" evidence="1">
    <location>
        <begin position="48"/>
        <end position="63"/>
    </location>
</feature>
<feature type="domain" description="Late embryogenesis abundant protein LEA-2 subgroup" evidence="3">
    <location>
        <begin position="189"/>
        <end position="272"/>
    </location>
</feature>
<keyword evidence="5" id="KW-1185">Reference proteome</keyword>
<name>A0AAD8LDC1_TARER</name>
<dbReference type="PANTHER" id="PTHR48436">
    <property type="entry name" value="2, PUTATIVE-RELATED"/>
    <property type="match status" value="1"/>
</dbReference>
<keyword evidence="2" id="KW-0812">Transmembrane</keyword>
<dbReference type="EMBL" id="JAUHHV010000001">
    <property type="protein sequence ID" value="KAK1437543.1"/>
    <property type="molecule type" value="Genomic_DNA"/>
</dbReference>
<proteinExistence type="predicted"/>
<keyword evidence="2" id="KW-1133">Transmembrane helix</keyword>
<dbReference type="InterPro" id="IPR004864">
    <property type="entry name" value="LEA_2"/>
</dbReference>
<gene>
    <name evidence="4" type="ORF">QVD17_03337</name>
</gene>
<accession>A0AAD8LDC1</accession>
<dbReference type="Proteomes" id="UP001229421">
    <property type="component" value="Unassembled WGS sequence"/>
</dbReference>
<dbReference type="PANTHER" id="PTHR48436:SF1">
    <property type="entry name" value="2, PUTATIVE-RELATED"/>
    <property type="match status" value="1"/>
</dbReference>
<protein>
    <recommendedName>
        <fullName evidence="3">Late embryogenesis abundant protein LEA-2 subgroup domain-containing protein</fullName>
    </recommendedName>
</protein>
<dbReference type="Pfam" id="PF03168">
    <property type="entry name" value="LEA_2"/>
    <property type="match status" value="1"/>
</dbReference>
<feature type="region of interest" description="Disordered" evidence="1">
    <location>
        <begin position="1"/>
        <end position="63"/>
    </location>
</feature>
<dbReference type="AlphaFoldDB" id="A0AAD8LDC1"/>
<evidence type="ECO:0000256" key="1">
    <source>
        <dbReference type="SAM" id="MobiDB-lite"/>
    </source>
</evidence>
<evidence type="ECO:0000256" key="2">
    <source>
        <dbReference type="SAM" id="Phobius"/>
    </source>
</evidence>
<evidence type="ECO:0000259" key="3">
    <source>
        <dbReference type="Pfam" id="PF03168"/>
    </source>
</evidence>
<feature type="compositionally biased region" description="Low complexity" evidence="1">
    <location>
        <begin position="10"/>
        <end position="22"/>
    </location>
</feature>
<organism evidence="4 5">
    <name type="scientific">Tagetes erecta</name>
    <name type="common">African marigold</name>
    <dbReference type="NCBI Taxonomy" id="13708"/>
    <lineage>
        <taxon>Eukaryota</taxon>
        <taxon>Viridiplantae</taxon>
        <taxon>Streptophyta</taxon>
        <taxon>Embryophyta</taxon>
        <taxon>Tracheophyta</taxon>
        <taxon>Spermatophyta</taxon>
        <taxon>Magnoliopsida</taxon>
        <taxon>eudicotyledons</taxon>
        <taxon>Gunneridae</taxon>
        <taxon>Pentapetalae</taxon>
        <taxon>asterids</taxon>
        <taxon>campanulids</taxon>
        <taxon>Asterales</taxon>
        <taxon>Asteraceae</taxon>
        <taxon>Asteroideae</taxon>
        <taxon>Heliantheae alliance</taxon>
        <taxon>Tageteae</taxon>
        <taxon>Tagetes</taxon>
    </lineage>
</organism>
<evidence type="ECO:0000313" key="4">
    <source>
        <dbReference type="EMBL" id="KAK1437543.1"/>
    </source>
</evidence>